<dbReference type="InterPro" id="IPR051621">
    <property type="entry name" value="T2SS_protein_J"/>
</dbReference>
<keyword evidence="3" id="KW-0488">Methylation</keyword>
<dbReference type="PANTHER" id="PTHR39583:SF2">
    <property type="entry name" value="TYPE II SECRETION SYSTEM PROTEIN J"/>
    <property type="match status" value="1"/>
</dbReference>
<dbReference type="PANTHER" id="PTHR39583">
    <property type="entry name" value="TYPE II SECRETION SYSTEM PROTEIN J-RELATED"/>
    <property type="match status" value="1"/>
</dbReference>
<sequence length="200" mass="22838">MRARPLQRLRHKGFTLIEVMVALVVMATLAAMAWQGVDALVRTRDSTYGRLDQIEQLQAVVQQWELDMRELQSSQLLPPLSFDGASLQLTRRRPDGLQLVVWRLDRGQLSRWEDTPVRSRQALLESVQRNQRIQAQPKGEPTPMLKGISAWQMYFYRDNAWSNAMSAGDKIDGVRMVLQFEDSSGMSGELTRQIILDASP</sequence>
<protein>
    <submittedName>
        <fullName evidence="9">Prepilin-type N-terminal cleavage/methylation domain-containing protein</fullName>
    </submittedName>
</protein>
<evidence type="ECO:0000256" key="6">
    <source>
        <dbReference type="ARBA" id="ARBA00022989"/>
    </source>
</evidence>
<keyword evidence="5 8" id="KW-0812">Transmembrane</keyword>
<dbReference type="InterPro" id="IPR012902">
    <property type="entry name" value="N_methyl_site"/>
</dbReference>
<name>A0ABW7FRB8_9BURK</name>
<comment type="subcellular location">
    <subcellularLocation>
        <location evidence="1">Cell inner membrane</location>
        <topology evidence="1">Single-pass membrane protein</topology>
    </subcellularLocation>
</comment>
<dbReference type="InterPro" id="IPR000983">
    <property type="entry name" value="Bac_GSPG_pilin"/>
</dbReference>
<dbReference type="PROSITE" id="PS00409">
    <property type="entry name" value="PROKAR_NTER_METHYL"/>
    <property type="match status" value="1"/>
</dbReference>
<accession>A0ABW7FRB8</accession>
<keyword evidence="6 8" id="KW-1133">Transmembrane helix</keyword>
<dbReference type="EMBL" id="JBIGHZ010000001">
    <property type="protein sequence ID" value="MFG6446866.1"/>
    <property type="molecule type" value="Genomic_DNA"/>
</dbReference>
<organism evidence="9 10">
    <name type="scientific">Roseateles rivi</name>
    <dbReference type="NCBI Taxonomy" id="3299028"/>
    <lineage>
        <taxon>Bacteria</taxon>
        <taxon>Pseudomonadati</taxon>
        <taxon>Pseudomonadota</taxon>
        <taxon>Betaproteobacteria</taxon>
        <taxon>Burkholderiales</taxon>
        <taxon>Sphaerotilaceae</taxon>
        <taxon>Roseateles</taxon>
    </lineage>
</organism>
<dbReference type="PRINTS" id="PR00813">
    <property type="entry name" value="BCTERIALGSPG"/>
</dbReference>
<keyword evidence="7 8" id="KW-0472">Membrane</keyword>
<evidence type="ECO:0000313" key="10">
    <source>
        <dbReference type="Proteomes" id="UP001606099"/>
    </source>
</evidence>
<dbReference type="RefSeq" id="WP_394458073.1">
    <property type="nucleotide sequence ID" value="NZ_JBIGHZ010000001.1"/>
</dbReference>
<evidence type="ECO:0000313" key="9">
    <source>
        <dbReference type="EMBL" id="MFG6446866.1"/>
    </source>
</evidence>
<dbReference type="NCBIfam" id="TIGR02532">
    <property type="entry name" value="IV_pilin_GFxxxE"/>
    <property type="match status" value="1"/>
</dbReference>
<evidence type="ECO:0000256" key="4">
    <source>
        <dbReference type="ARBA" id="ARBA00022519"/>
    </source>
</evidence>
<keyword evidence="4" id="KW-0997">Cell inner membrane</keyword>
<dbReference type="Pfam" id="PF07963">
    <property type="entry name" value="N_methyl"/>
    <property type="match status" value="1"/>
</dbReference>
<keyword evidence="10" id="KW-1185">Reference proteome</keyword>
<dbReference type="Proteomes" id="UP001606099">
    <property type="component" value="Unassembled WGS sequence"/>
</dbReference>
<evidence type="ECO:0000256" key="3">
    <source>
        <dbReference type="ARBA" id="ARBA00022481"/>
    </source>
</evidence>
<evidence type="ECO:0000256" key="1">
    <source>
        <dbReference type="ARBA" id="ARBA00004377"/>
    </source>
</evidence>
<comment type="caution">
    <text evidence="9">The sequence shown here is derived from an EMBL/GenBank/DDBJ whole genome shotgun (WGS) entry which is preliminary data.</text>
</comment>
<gene>
    <name evidence="9" type="ORF">ACG0Z6_01275</name>
</gene>
<feature type="transmembrane region" description="Helical" evidence="8">
    <location>
        <begin position="12"/>
        <end position="34"/>
    </location>
</feature>
<evidence type="ECO:0000256" key="2">
    <source>
        <dbReference type="ARBA" id="ARBA00022475"/>
    </source>
</evidence>
<evidence type="ECO:0000256" key="8">
    <source>
        <dbReference type="SAM" id="Phobius"/>
    </source>
</evidence>
<dbReference type="SUPFAM" id="SSF54523">
    <property type="entry name" value="Pili subunits"/>
    <property type="match status" value="1"/>
</dbReference>
<proteinExistence type="predicted"/>
<keyword evidence="2" id="KW-1003">Cell membrane</keyword>
<evidence type="ECO:0000256" key="5">
    <source>
        <dbReference type="ARBA" id="ARBA00022692"/>
    </source>
</evidence>
<evidence type="ECO:0000256" key="7">
    <source>
        <dbReference type="ARBA" id="ARBA00023136"/>
    </source>
</evidence>
<dbReference type="InterPro" id="IPR045584">
    <property type="entry name" value="Pilin-like"/>
</dbReference>
<reference evidence="9 10" key="1">
    <citation type="submission" date="2024-08" db="EMBL/GenBank/DDBJ databases">
        <authorList>
            <person name="Lu H."/>
        </authorList>
    </citation>
    <scope>NUCLEOTIDE SEQUENCE [LARGE SCALE GENOMIC DNA]</scope>
    <source>
        <strain evidence="9 10">BYS180W</strain>
    </source>
</reference>